<evidence type="ECO:0000256" key="1">
    <source>
        <dbReference type="ARBA" id="ARBA00023015"/>
    </source>
</evidence>
<dbReference type="InterPro" id="IPR009057">
    <property type="entry name" value="Homeodomain-like_sf"/>
</dbReference>
<evidence type="ECO:0000256" key="2">
    <source>
        <dbReference type="ARBA" id="ARBA00023125"/>
    </source>
</evidence>
<evidence type="ECO:0000256" key="3">
    <source>
        <dbReference type="ARBA" id="ARBA00023163"/>
    </source>
</evidence>
<dbReference type="PROSITE" id="PS01124">
    <property type="entry name" value="HTH_ARAC_FAMILY_2"/>
    <property type="match status" value="1"/>
</dbReference>
<dbReference type="PROSITE" id="PS00041">
    <property type="entry name" value="HTH_ARAC_FAMILY_1"/>
    <property type="match status" value="1"/>
</dbReference>
<evidence type="ECO:0000313" key="5">
    <source>
        <dbReference type="EMBL" id="MBM0107061.1"/>
    </source>
</evidence>
<evidence type="ECO:0000259" key="4">
    <source>
        <dbReference type="PROSITE" id="PS01124"/>
    </source>
</evidence>
<dbReference type="Pfam" id="PF12833">
    <property type="entry name" value="HTH_18"/>
    <property type="match status" value="1"/>
</dbReference>
<dbReference type="PANTHER" id="PTHR46796:SF6">
    <property type="entry name" value="ARAC SUBFAMILY"/>
    <property type="match status" value="1"/>
</dbReference>
<dbReference type="SUPFAM" id="SSF46689">
    <property type="entry name" value="Homeodomain-like"/>
    <property type="match status" value="2"/>
</dbReference>
<evidence type="ECO:0000313" key="6">
    <source>
        <dbReference type="Proteomes" id="UP000661077"/>
    </source>
</evidence>
<comment type="caution">
    <text evidence="5">The sequence shown here is derived from an EMBL/GenBank/DDBJ whole genome shotgun (WGS) entry which is preliminary data.</text>
</comment>
<reference evidence="5 6" key="1">
    <citation type="journal article" date="2021" name="Int. J. Syst. Evol. Microbiol.">
        <title>Steroidobacter gossypii sp. nov., isolated from soil of cotton cropping field.</title>
        <authorList>
            <person name="Huang R."/>
            <person name="Yang S."/>
            <person name="Zhen C."/>
            <person name="Liu W."/>
        </authorList>
    </citation>
    <scope>NUCLEOTIDE SEQUENCE [LARGE SCALE GENOMIC DNA]</scope>
    <source>
        <strain evidence="5 6">S1-65</strain>
    </source>
</reference>
<gene>
    <name evidence="5" type="ORF">JM946_20180</name>
</gene>
<organism evidence="5 6">
    <name type="scientific">Steroidobacter gossypii</name>
    <dbReference type="NCBI Taxonomy" id="2805490"/>
    <lineage>
        <taxon>Bacteria</taxon>
        <taxon>Pseudomonadati</taxon>
        <taxon>Pseudomonadota</taxon>
        <taxon>Gammaproteobacteria</taxon>
        <taxon>Steroidobacterales</taxon>
        <taxon>Steroidobacteraceae</taxon>
        <taxon>Steroidobacter</taxon>
    </lineage>
</organism>
<dbReference type="SMART" id="SM00342">
    <property type="entry name" value="HTH_ARAC"/>
    <property type="match status" value="1"/>
</dbReference>
<dbReference type="PANTHER" id="PTHR46796">
    <property type="entry name" value="HTH-TYPE TRANSCRIPTIONAL ACTIVATOR RHAS-RELATED"/>
    <property type="match status" value="1"/>
</dbReference>
<dbReference type="Proteomes" id="UP000661077">
    <property type="component" value="Unassembled WGS sequence"/>
</dbReference>
<dbReference type="InterPro" id="IPR018062">
    <property type="entry name" value="HTH_AraC-typ_CS"/>
</dbReference>
<name>A0ABS1X1H5_9GAMM</name>
<dbReference type="InterPro" id="IPR050204">
    <property type="entry name" value="AraC_XylS_family_regulators"/>
</dbReference>
<dbReference type="InterPro" id="IPR018060">
    <property type="entry name" value="HTH_AraC"/>
</dbReference>
<keyword evidence="3" id="KW-0804">Transcription</keyword>
<proteinExistence type="predicted"/>
<keyword evidence="2" id="KW-0238">DNA-binding</keyword>
<dbReference type="EMBL" id="JAEVLS010000004">
    <property type="protein sequence ID" value="MBM0107061.1"/>
    <property type="molecule type" value="Genomic_DNA"/>
</dbReference>
<feature type="domain" description="HTH araC/xylS-type" evidence="4">
    <location>
        <begin position="57"/>
        <end position="155"/>
    </location>
</feature>
<keyword evidence="6" id="KW-1185">Reference proteome</keyword>
<accession>A0ABS1X1H5</accession>
<protein>
    <submittedName>
        <fullName evidence="5">Helix-turn-helix transcriptional regulator</fullName>
    </submittedName>
</protein>
<keyword evidence="1" id="KW-0805">Transcription regulation</keyword>
<dbReference type="Gene3D" id="1.10.10.60">
    <property type="entry name" value="Homeodomain-like"/>
    <property type="match status" value="1"/>
</dbReference>
<sequence length="195" mass="21726">MLELLTFAQAEVGRDRQAAQRYLARATALLLGSRNPDSASRVSSPVLRGAFPRWQANRVVQYIEENLSQSISTADLLALTQISAGHFFRSFRVTFGEAPFAYIARRRVERAQELMLTTSEPLCQIALACGLCDQSHLTRQFRRVVGVTPHAWRREQARQAGAGARPDKPAARTFAQENAGPAILRLIKHRAERAS</sequence>
<dbReference type="RefSeq" id="WP_203169169.1">
    <property type="nucleotide sequence ID" value="NZ_JAEVLS010000004.1"/>
</dbReference>